<name>A0A8S9QDN9_BRACR</name>
<feature type="region of interest" description="Disordered" evidence="1">
    <location>
        <begin position="89"/>
        <end position="112"/>
    </location>
</feature>
<organism evidence="2 3">
    <name type="scientific">Brassica cretica</name>
    <name type="common">Mustard</name>
    <dbReference type="NCBI Taxonomy" id="69181"/>
    <lineage>
        <taxon>Eukaryota</taxon>
        <taxon>Viridiplantae</taxon>
        <taxon>Streptophyta</taxon>
        <taxon>Embryophyta</taxon>
        <taxon>Tracheophyta</taxon>
        <taxon>Spermatophyta</taxon>
        <taxon>Magnoliopsida</taxon>
        <taxon>eudicotyledons</taxon>
        <taxon>Gunneridae</taxon>
        <taxon>Pentapetalae</taxon>
        <taxon>rosids</taxon>
        <taxon>malvids</taxon>
        <taxon>Brassicales</taxon>
        <taxon>Brassicaceae</taxon>
        <taxon>Brassiceae</taxon>
        <taxon>Brassica</taxon>
    </lineage>
</organism>
<proteinExistence type="predicted"/>
<comment type="caution">
    <text evidence="2">The sequence shown here is derived from an EMBL/GenBank/DDBJ whole genome shotgun (WGS) entry which is preliminary data.</text>
</comment>
<evidence type="ECO:0000256" key="1">
    <source>
        <dbReference type="SAM" id="MobiDB-lite"/>
    </source>
</evidence>
<evidence type="ECO:0000313" key="3">
    <source>
        <dbReference type="Proteomes" id="UP000712600"/>
    </source>
</evidence>
<protein>
    <submittedName>
        <fullName evidence="2">Uncharacterized protein</fullName>
    </submittedName>
</protein>
<feature type="compositionally biased region" description="Basic and acidic residues" evidence="1">
    <location>
        <begin position="103"/>
        <end position="112"/>
    </location>
</feature>
<gene>
    <name evidence="2" type="ORF">F2Q69_00021133</name>
</gene>
<dbReference type="AlphaFoldDB" id="A0A8S9QDN9"/>
<dbReference type="Proteomes" id="UP000712600">
    <property type="component" value="Unassembled WGS sequence"/>
</dbReference>
<sequence>MRKRRQQLSTSLPEALTVKPIVPMSGTKRIQSRKAKGKGSKKKKCITNINPRGCVGVTSVAPQAQQSMEVFRNYPLKDVSFPDNMLTHTQEQNEQVDELTTLKSKEVKNRVL</sequence>
<accession>A0A8S9QDN9</accession>
<evidence type="ECO:0000313" key="2">
    <source>
        <dbReference type="EMBL" id="KAF3540769.1"/>
    </source>
</evidence>
<dbReference type="EMBL" id="QGKX02001290">
    <property type="protein sequence ID" value="KAF3540769.1"/>
    <property type="molecule type" value="Genomic_DNA"/>
</dbReference>
<reference evidence="2" key="1">
    <citation type="submission" date="2019-12" db="EMBL/GenBank/DDBJ databases">
        <title>Genome sequencing and annotation of Brassica cretica.</title>
        <authorList>
            <person name="Studholme D.J."/>
            <person name="Sarris P."/>
        </authorList>
    </citation>
    <scope>NUCLEOTIDE SEQUENCE</scope>
    <source>
        <strain evidence="2">PFS-109/04</strain>
        <tissue evidence="2">Leaf</tissue>
    </source>
</reference>